<dbReference type="InterPro" id="IPR051599">
    <property type="entry name" value="Cell_Envelope_Assoc"/>
</dbReference>
<keyword evidence="4" id="KW-1185">Reference proteome</keyword>
<feature type="transmembrane region" description="Helical" evidence="1">
    <location>
        <begin position="46"/>
        <end position="63"/>
    </location>
</feature>
<dbReference type="PANTHER" id="PTHR30336">
    <property type="entry name" value="INNER MEMBRANE PROTEIN, PROBABLE PERMEASE"/>
    <property type="match status" value="1"/>
</dbReference>
<sequence length="275" mass="29810">MTAESSRHATLNQMPQHVPPSVFSVVVSIAIGLLASSLWHALYWKVPLVACAVLLTGGTFLLLRQPSTRTAVLVLVLPLLLILSSLTFTPMLHRILTALTVQATPRHADAIVILGGGVNCTTGVLTAASQERLEQGIRLWQAGYASTLVLSQQADALYGADCPKVSDVSLQLLQQRFPAQLPPVEILHNVMNTHDEAVETARLITHHRWQQVLLVTSSWHSRRAALMFAKVGVPFTSVPAPAAVAASGFIPTPLEQYTLLRELAAYVKAWVQGEL</sequence>
<gene>
    <name evidence="3" type="ORF">GCM10008957_55300</name>
</gene>
<evidence type="ECO:0000313" key="3">
    <source>
        <dbReference type="EMBL" id="GGR39394.1"/>
    </source>
</evidence>
<dbReference type="AlphaFoldDB" id="A0A918FIG8"/>
<dbReference type="GO" id="GO:0043164">
    <property type="term" value="P:Gram-negative-bacterium-type cell wall biogenesis"/>
    <property type="evidence" value="ECO:0007669"/>
    <property type="project" value="TreeGrafter"/>
</dbReference>
<reference evidence="3" key="1">
    <citation type="journal article" date="2014" name="Int. J. Syst. Evol. Microbiol.">
        <title>Complete genome sequence of Corynebacterium casei LMG S-19264T (=DSM 44701T), isolated from a smear-ripened cheese.</title>
        <authorList>
            <consortium name="US DOE Joint Genome Institute (JGI-PGF)"/>
            <person name="Walter F."/>
            <person name="Albersmeier A."/>
            <person name="Kalinowski J."/>
            <person name="Ruckert C."/>
        </authorList>
    </citation>
    <scope>NUCLEOTIDE SEQUENCE</scope>
    <source>
        <strain evidence="3">JCM 31311</strain>
    </source>
</reference>
<dbReference type="CDD" id="cd06259">
    <property type="entry name" value="YdcF-like"/>
    <property type="match status" value="1"/>
</dbReference>
<dbReference type="Pfam" id="PF02698">
    <property type="entry name" value="DUF218"/>
    <property type="match status" value="1"/>
</dbReference>
<dbReference type="InterPro" id="IPR003848">
    <property type="entry name" value="DUF218"/>
</dbReference>
<keyword evidence="1" id="KW-1133">Transmembrane helix</keyword>
<keyword evidence="1" id="KW-0472">Membrane</keyword>
<feature type="transmembrane region" description="Helical" evidence="1">
    <location>
        <begin position="70"/>
        <end position="92"/>
    </location>
</feature>
<organism evidence="3 4">
    <name type="scientific">Deinococcus ruber</name>
    <dbReference type="NCBI Taxonomy" id="1848197"/>
    <lineage>
        <taxon>Bacteria</taxon>
        <taxon>Thermotogati</taxon>
        <taxon>Deinococcota</taxon>
        <taxon>Deinococci</taxon>
        <taxon>Deinococcales</taxon>
        <taxon>Deinococcaceae</taxon>
        <taxon>Deinococcus</taxon>
    </lineage>
</organism>
<evidence type="ECO:0000313" key="4">
    <source>
        <dbReference type="Proteomes" id="UP000603865"/>
    </source>
</evidence>
<proteinExistence type="predicted"/>
<dbReference type="PANTHER" id="PTHR30336:SF4">
    <property type="entry name" value="ENVELOPE BIOGENESIS FACTOR ELYC"/>
    <property type="match status" value="1"/>
</dbReference>
<dbReference type="GO" id="GO:0005886">
    <property type="term" value="C:plasma membrane"/>
    <property type="evidence" value="ECO:0007669"/>
    <property type="project" value="TreeGrafter"/>
</dbReference>
<accession>A0A918FIG8</accession>
<dbReference type="Gene3D" id="3.40.50.620">
    <property type="entry name" value="HUPs"/>
    <property type="match status" value="1"/>
</dbReference>
<evidence type="ECO:0000256" key="1">
    <source>
        <dbReference type="SAM" id="Phobius"/>
    </source>
</evidence>
<reference evidence="3" key="2">
    <citation type="submission" date="2020-09" db="EMBL/GenBank/DDBJ databases">
        <authorList>
            <person name="Sun Q."/>
            <person name="Ohkuma M."/>
        </authorList>
    </citation>
    <scope>NUCLEOTIDE SEQUENCE</scope>
    <source>
        <strain evidence="3">JCM 31311</strain>
    </source>
</reference>
<feature type="transmembrane region" description="Helical" evidence="1">
    <location>
        <begin position="21"/>
        <end position="40"/>
    </location>
</feature>
<dbReference type="GO" id="GO:0000270">
    <property type="term" value="P:peptidoglycan metabolic process"/>
    <property type="evidence" value="ECO:0007669"/>
    <property type="project" value="TreeGrafter"/>
</dbReference>
<dbReference type="InterPro" id="IPR014729">
    <property type="entry name" value="Rossmann-like_a/b/a_fold"/>
</dbReference>
<comment type="caution">
    <text evidence="3">The sequence shown here is derived from an EMBL/GenBank/DDBJ whole genome shotgun (WGS) entry which is preliminary data.</text>
</comment>
<protein>
    <recommendedName>
        <fullName evidence="2">DUF218 domain-containing protein</fullName>
    </recommendedName>
</protein>
<name>A0A918FIG8_9DEIO</name>
<dbReference type="Proteomes" id="UP000603865">
    <property type="component" value="Unassembled WGS sequence"/>
</dbReference>
<feature type="domain" description="DUF218" evidence="2">
    <location>
        <begin position="109"/>
        <end position="262"/>
    </location>
</feature>
<dbReference type="EMBL" id="BMQL01000095">
    <property type="protein sequence ID" value="GGR39394.1"/>
    <property type="molecule type" value="Genomic_DNA"/>
</dbReference>
<evidence type="ECO:0000259" key="2">
    <source>
        <dbReference type="Pfam" id="PF02698"/>
    </source>
</evidence>
<keyword evidence="1" id="KW-0812">Transmembrane</keyword>